<feature type="compositionally biased region" description="Acidic residues" evidence="1">
    <location>
        <begin position="1"/>
        <end position="20"/>
    </location>
</feature>
<organism evidence="3 4">
    <name type="scientific">Hohenbuehelia grisea</name>
    <dbReference type="NCBI Taxonomy" id="104357"/>
    <lineage>
        <taxon>Eukaryota</taxon>
        <taxon>Fungi</taxon>
        <taxon>Dikarya</taxon>
        <taxon>Basidiomycota</taxon>
        <taxon>Agaricomycotina</taxon>
        <taxon>Agaricomycetes</taxon>
        <taxon>Agaricomycetidae</taxon>
        <taxon>Agaricales</taxon>
        <taxon>Pleurotineae</taxon>
        <taxon>Pleurotaceae</taxon>
        <taxon>Hohenbuehelia</taxon>
    </lineage>
</organism>
<evidence type="ECO:0000259" key="2">
    <source>
        <dbReference type="Pfam" id="PF03235"/>
    </source>
</evidence>
<reference evidence="4" key="1">
    <citation type="submission" date="2024-06" db="EMBL/GenBank/DDBJ databases">
        <title>Multi-omics analyses provide insights into the biosynthesis of the anticancer antibiotic pleurotin in Hohenbuehelia grisea.</title>
        <authorList>
            <person name="Weaver J.A."/>
            <person name="Alberti F."/>
        </authorList>
    </citation>
    <scope>NUCLEOTIDE SEQUENCE [LARGE SCALE GENOMIC DNA]</scope>
    <source>
        <strain evidence="4">T-177</strain>
    </source>
</reference>
<feature type="compositionally biased region" description="Polar residues" evidence="1">
    <location>
        <begin position="479"/>
        <end position="490"/>
    </location>
</feature>
<keyword evidence="4" id="KW-1185">Reference proteome</keyword>
<dbReference type="PANTHER" id="PTHR39639:SF1">
    <property type="entry name" value="DUF262 DOMAIN-CONTAINING PROTEIN"/>
    <property type="match status" value="1"/>
</dbReference>
<evidence type="ECO:0000313" key="4">
    <source>
        <dbReference type="Proteomes" id="UP001556367"/>
    </source>
</evidence>
<feature type="compositionally biased region" description="Basic residues" evidence="1">
    <location>
        <begin position="410"/>
        <end position="420"/>
    </location>
</feature>
<evidence type="ECO:0000256" key="1">
    <source>
        <dbReference type="SAM" id="MobiDB-lite"/>
    </source>
</evidence>
<feature type="compositionally biased region" description="Low complexity" evidence="1">
    <location>
        <begin position="424"/>
        <end position="435"/>
    </location>
</feature>
<dbReference type="Pfam" id="PF03235">
    <property type="entry name" value="GmrSD_N"/>
    <property type="match status" value="1"/>
</dbReference>
<gene>
    <name evidence="3" type="ORF">HGRIS_001401</name>
</gene>
<proteinExistence type="predicted"/>
<dbReference type="EMBL" id="JASNQZ010000005">
    <property type="protein sequence ID" value="KAL0957619.1"/>
    <property type="molecule type" value="Genomic_DNA"/>
</dbReference>
<sequence length="517" mass="56938">MDSDQYSDLTDLDDEDDDDFQLSGKSKKPAKPQPGYWIRNGPKVPRATTYTAQALYDQMYDSEVDLEPEYQRAVVWSDSMQIGIIDSIFRNFYIPPIIFAVKQYKDGGEAKTCIDGKQRLTSIHRFMDGLIPHINPHTGEKLWYKNVDINSAKTRKILPEQDRLSFAEKEIVCVEYQDINENDEREIFQRVQLGMALTPAEKLQVINTPRAAFVRELLTMFVNDDNGLGGGALNWDRERGADFRCVAQSVCCIAHYPSGIRNVGTMPQLKKWLSASDALPEGTMGMIKETYRVFVQLVSNKTVNRVFHEPEKIAPLEFICIPILIAMKRSGMSPAQLAATIGTMRAEVREAHVGTRMNDHVLKTVLGFIANIQGPTAAVPDQDAAASTGEKRKRPKQDDDEDEDESYRPKAQKAKAKSKPKPTPASASAPKASSSTGSLPSVPVPGSDRMAALCTVKSLVQQRASAAASSSATPDTKVPNWSTESPSSAESECPIMPFTVLVDSCDEGAGPSKGLES</sequence>
<evidence type="ECO:0000313" key="3">
    <source>
        <dbReference type="EMBL" id="KAL0957619.1"/>
    </source>
</evidence>
<accession>A0ABR3JP80</accession>
<dbReference type="InterPro" id="IPR004919">
    <property type="entry name" value="GmrSD_N"/>
</dbReference>
<comment type="caution">
    <text evidence="3">The sequence shown here is derived from an EMBL/GenBank/DDBJ whole genome shotgun (WGS) entry which is preliminary data.</text>
</comment>
<feature type="region of interest" description="Disordered" evidence="1">
    <location>
        <begin position="462"/>
        <end position="494"/>
    </location>
</feature>
<feature type="region of interest" description="Disordered" evidence="1">
    <location>
        <begin position="1"/>
        <end position="42"/>
    </location>
</feature>
<name>A0ABR3JP80_9AGAR</name>
<feature type="domain" description="GmrSD restriction endonucleases N-terminal" evidence="2">
    <location>
        <begin position="65"/>
        <end position="192"/>
    </location>
</feature>
<dbReference type="PANTHER" id="PTHR39639">
    <property type="entry name" value="CHROMOSOME 16, WHOLE GENOME SHOTGUN SEQUENCE"/>
    <property type="match status" value="1"/>
</dbReference>
<dbReference type="Proteomes" id="UP001556367">
    <property type="component" value="Unassembled WGS sequence"/>
</dbReference>
<protein>
    <recommendedName>
        <fullName evidence="2">GmrSD restriction endonucleases N-terminal domain-containing protein</fullName>
    </recommendedName>
</protein>
<feature type="region of interest" description="Disordered" evidence="1">
    <location>
        <begin position="378"/>
        <end position="447"/>
    </location>
</feature>